<dbReference type="PANTHER" id="PTHR47876">
    <property type="entry name" value="OS08G0260000 PROTEIN"/>
    <property type="match status" value="1"/>
</dbReference>
<dbReference type="NCBIfam" id="TIGR00229">
    <property type="entry name" value="sensory_box"/>
    <property type="match status" value="1"/>
</dbReference>
<dbReference type="GO" id="GO:0009881">
    <property type="term" value="F:photoreceptor activity"/>
    <property type="evidence" value="ECO:0007669"/>
    <property type="project" value="UniProtKB-KW"/>
</dbReference>
<evidence type="ECO:0000256" key="2">
    <source>
        <dbReference type="ARBA" id="ARBA00022606"/>
    </source>
</evidence>
<dbReference type="Pfam" id="PF00989">
    <property type="entry name" value="PAS"/>
    <property type="match status" value="1"/>
</dbReference>
<dbReference type="InterPro" id="IPR013767">
    <property type="entry name" value="PAS_fold"/>
</dbReference>
<dbReference type="SUPFAM" id="SSF55785">
    <property type="entry name" value="PYP-like sensor domain (PAS domain)"/>
    <property type="match status" value="1"/>
</dbReference>
<keyword evidence="1" id="KW-0600">Photoreceptor protein</keyword>
<gene>
    <name evidence="9" type="ORF">HannXRQ_Chr08g0214741</name>
    <name evidence="8" type="ORF">HanXRQr2_Chr08g0325241</name>
</gene>
<dbReference type="InterPro" id="IPR000014">
    <property type="entry name" value="PAS"/>
</dbReference>
<dbReference type="STRING" id="4232.A0A251U458"/>
<dbReference type="GO" id="GO:0006355">
    <property type="term" value="P:regulation of DNA-templated transcription"/>
    <property type="evidence" value="ECO:0007669"/>
    <property type="project" value="InterPro"/>
</dbReference>
<dbReference type="PRINTS" id="PR01033">
    <property type="entry name" value="PHYTOCHROME"/>
</dbReference>
<reference evidence="8" key="3">
    <citation type="submission" date="2020-06" db="EMBL/GenBank/DDBJ databases">
        <title>Helianthus annuus Genome sequencing and assembly Release 2.</title>
        <authorList>
            <person name="Gouzy J."/>
            <person name="Langlade N."/>
            <person name="Munos S."/>
        </authorList>
    </citation>
    <scope>NUCLEOTIDE SEQUENCE</scope>
    <source>
        <tissue evidence="8">Leaves</tissue>
    </source>
</reference>
<name>A0A251U458_HELAN</name>
<dbReference type="Gramene" id="mRNA:HanXRQr2_Chr08g0325241">
    <property type="protein sequence ID" value="CDS:HanXRQr2_Chr08g0325241.1"/>
    <property type="gene ID" value="HanXRQr2_Chr08g0325241"/>
</dbReference>
<evidence type="ECO:0000256" key="4">
    <source>
        <dbReference type="ARBA" id="ARBA00023015"/>
    </source>
</evidence>
<keyword evidence="6" id="KW-0675">Receptor</keyword>
<dbReference type="Gene3D" id="3.30.450.20">
    <property type="entry name" value="PAS domain"/>
    <property type="match status" value="1"/>
</dbReference>
<dbReference type="EMBL" id="CM007897">
    <property type="protein sequence ID" value="OTG17676.1"/>
    <property type="molecule type" value="Genomic_DNA"/>
</dbReference>
<reference evidence="9" key="2">
    <citation type="submission" date="2017-02" db="EMBL/GenBank/DDBJ databases">
        <title>Sunflower complete genome.</title>
        <authorList>
            <person name="Langlade N."/>
            <person name="Munos S."/>
        </authorList>
    </citation>
    <scope>NUCLEOTIDE SEQUENCE [LARGE SCALE GENOMIC DNA]</scope>
    <source>
        <tissue evidence="9">Leaves</tissue>
    </source>
</reference>
<dbReference type="InterPro" id="IPR001294">
    <property type="entry name" value="Phytochrome"/>
</dbReference>
<dbReference type="SMART" id="SM00091">
    <property type="entry name" value="PAS"/>
    <property type="match status" value="1"/>
</dbReference>
<evidence type="ECO:0000259" key="7">
    <source>
        <dbReference type="PROSITE" id="PS50112"/>
    </source>
</evidence>
<dbReference type="Proteomes" id="UP000215914">
    <property type="component" value="Chromosome 8"/>
</dbReference>
<dbReference type="Pfam" id="PF00360">
    <property type="entry name" value="PHY"/>
    <property type="match status" value="1"/>
</dbReference>
<keyword evidence="4" id="KW-0805">Transcription regulation</keyword>
<dbReference type="EMBL" id="MNCJ02000323">
    <property type="protein sequence ID" value="KAF5794180.1"/>
    <property type="molecule type" value="Genomic_DNA"/>
</dbReference>
<evidence type="ECO:0000256" key="5">
    <source>
        <dbReference type="ARBA" id="ARBA00023163"/>
    </source>
</evidence>
<dbReference type="PROSITE" id="PS50112">
    <property type="entry name" value="PAS"/>
    <property type="match status" value="1"/>
</dbReference>
<dbReference type="PANTHER" id="PTHR47876:SF3">
    <property type="entry name" value="PHYTOCHROME 1"/>
    <property type="match status" value="1"/>
</dbReference>
<dbReference type="InterPro" id="IPR013515">
    <property type="entry name" value="Phytochrome_cen-reg"/>
</dbReference>
<evidence type="ECO:0000313" key="9">
    <source>
        <dbReference type="EMBL" id="OTG17676.1"/>
    </source>
</evidence>
<keyword evidence="3" id="KW-0157">Chromophore</keyword>
<dbReference type="InterPro" id="IPR035965">
    <property type="entry name" value="PAS-like_dom_sf"/>
</dbReference>
<dbReference type="SUPFAM" id="SSF55781">
    <property type="entry name" value="GAF domain-like"/>
    <property type="match status" value="1"/>
</dbReference>
<keyword evidence="5" id="KW-0804">Transcription</keyword>
<dbReference type="InParanoid" id="A0A251U458"/>
<evidence type="ECO:0000256" key="1">
    <source>
        <dbReference type="ARBA" id="ARBA00022543"/>
    </source>
</evidence>
<proteinExistence type="predicted"/>
<evidence type="ECO:0000256" key="3">
    <source>
        <dbReference type="ARBA" id="ARBA00022991"/>
    </source>
</evidence>
<accession>A0A251U458</accession>
<dbReference type="GO" id="GO:0009584">
    <property type="term" value="P:detection of visible light"/>
    <property type="evidence" value="ECO:0007669"/>
    <property type="project" value="InterPro"/>
</dbReference>
<protein>
    <submittedName>
        <fullName evidence="8">Phytochrome, PAS domain superfamily</fullName>
    </submittedName>
    <submittedName>
        <fullName evidence="9">Putative phytochrome, GAF domain-like protein</fullName>
    </submittedName>
</protein>
<dbReference type="AlphaFoldDB" id="A0A251U458"/>
<organism evidence="9 10">
    <name type="scientific">Helianthus annuus</name>
    <name type="common">Common sunflower</name>
    <dbReference type="NCBI Taxonomy" id="4232"/>
    <lineage>
        <taxon>Eukaryota</taxon>
        <taxon>Viridiplantae</taxon>
        <taxon>Streptophyta</taxon>
        <taxon>Embryophyta</taxon>
        <taxon>Tracheophyta</taxon>
        <taxon>Spermatophyta</taxon>
        <taxon>Magnoliopsida</taxon>
        <taxon>eudicotyledons</taxon>
        <taxon>Gunneridae</taxon>
        <taxon>Pentapetalae</taxon>
        <taxon>asterids</taxon>
        <taxon>campanulids</taxon>
        <taxon>Asterales</taxon>
        <taxon>Asteraceae</taxon>
        <taxon>Asteroideae</taxon>
        <taxon>Heliantheae alliance</taxon>
        <taxon>Heliantheae</taxon>
        <taxon>Helianthus</taxon>
    </lineage>
</organism>
<dbReference type="CDD" id="cd00130">
    <property type="entry name" value="PAS"/>
    <property type="match status" value="1"/>
</dbReference>
<keyword evidence="2" id="KW-0716">Sensory transduction</keyword>
<feature type="domain" description="PAS" evidence="7">
    <location>
        <begin position="70"/>
        <end position="141"/>
    </location>
</feature>
<evidence type="ECO:0000313" key="8">
    <source>
        <dbReference type="EMBL" id="KAF5794180.1"/>
    </source>
</evidence>
<reference evidence="8 10" key="1">
    <citation type="journal article" date="2017" name="Nature">
        <title>The sunflower genome provides insights into oil metabolism, flowering and Asterid evolution.</title>
        <authorList>
            <person name="Badouin H."/>
            <person name="Gouzy J."/>
            <person name="Grassa C.J."/>
            <person name="Murat F."/>
            <person name="Staton S.E."/>
            <person name="Cottret L."/>
            <person name="Lelandais-Briere C."/>
            <person name="Owens G.L."/>
            <person name="Carrere S."/>
            <person name="Mayjonade B."/>
            <person name="Legrand L."/>
            <person name="Gill N."/>
            <person name="Kane N.C."/>
            <person name="Bowers J.E."/>
            <person name="Hubner S."/>
            <person name="Bellec A."/>
            <person name="Berard A."/>
            <person name="Berges H."/>
            <person name="Blanchet N."/>
            <person name="Boniface M.C."/>
            <person name="Brunel D."/>
            <person name="Catrice O."/>
            <person name="Chaidir N."/>
            <person name="Claudel C."/>
            <person name="Donnadieu C."/>
            <person name="Faraut T."/>
            <person name="Fievet G."/>
            <person name="Helmstetter N."/>
            <person name="King M."/>
            <person name="Knapp S.J."/>
            <person name="Lai Z."/>
            <person name="Le Paslier M.C."/>
            <person name="Lippi Y."/>
            <person name="Lorenzon L."/>
            <person name="Mandel J.R."/>
            <person name="Marage G."/>
            <person name="Marchand G."/>
            <person name="Marquand E."/>
            <person name="Bret-Mestries E."/>
            <person name="Morien E."/>
            <person name="Nambeesan S."/>
            <person name="Nguyen T."/>
            <person name="Pegot-Espagnet P."/>
            <person name="Pouilly N."/>
            <person name="Raftis F."/>
            <person name="Sallet E."/>
            <person name="Schiex T."/>
            <person name="Thomas J."/>
            <person name="Vandecasteele C."/>
            <person name="Vares D."/>
            <person name="Vear F."/>
            <person name="Vautrin S."/>
            <person name="Crespi M."/>
            <person name="Mangin B."/>
            <person name="Burke J.M."/>
            <person name="Salse J."/>
            <person name="Munos S."/>
            <person name="Vincourt P."/>
            <person name="Rieseberg L.H."/>
            <person name="Langlade N.B."/>
        </authorList>
    </citation>
    <scope>NUCLEOTIDE SEQUENCE [LARGE SCALE GENOMIC DNA]</scope>
    <source>
        <strain evidence="10">cv. SF193</strain>
        <tissue evidence="8">Leaves</tissue>
    </source>
</reference>
<sequence>MHPRSSFNAFLEVVKSRSLPWENTEMDAIHSLQLILRDSFKDVDEYNSKGVVSTQVKEPKMHDVDEISLVAHEMVRLIETAIVPILTVDVEGRINGWNTKVAELTGLSVENAMGKSLVQDLVYKESEETVANLLYQALRGTICSHTEFWVVLTGWRVGRGSICVRVKTGHFWSRSKQPDYVDLQTTYLFIFYSQ</sequence>
<evidence type="ECO:0000313" key="10">
    <source>
        <dbReference type="Proteomes" id="UP000215914"/>
    </source>
</evidence>
<evidence type="ECO:0000256" key="6">
    <source>
        <dbReference type="ARBA" id="ARBA00023170"/>
    </source>
</evidence>
<dbReference type="OMA" id="PGNINGW"/>
<keyword evidence="10" id="KW-1185">Reference proteome</keyword>
<dbReference type="InterPro" id="IPR043150">
    <property type="entry name" value="Phytochrome_PHY_sf"/>
</dbReference>
<dbReference type="Gene3D" id="3.30.450.270">
    <property type="match status" value="1"/>
</dbReference>